<dbReference type="InterPro" id="IPR006626">
    <property type="entry name" value="PbH1"/>
</dbReference>
<evidence type="ECO:0000313" key="4">
    <source>
        <dbReference type="Proteomes" id="UP001651050"/>
    </source>
</evidence>
<evidence type="ECO:0000313" key="3">
    <source>
        <dbReference type="EMBL" id="MCK9795907.1"/>
    </source>
</evidence>
<name>A0ABT0J8T6_9MICO</name>
<dbReference type="PANTHER" id="PTHR36453:SF1">
    <property type="entry name" value="RIGHT HANDED BETA HELIX DOMAIN-CONTAINING PROTEIN"/>
    <property type="match status" value="1"/>
</dbReference>
<feature type="signal peptide" evidence="1">
    <location>
        <begin position="1"/>
        <end position="30"/>
    </location>
</feature>
<keyword evidence="1" id="KW-0732">Signal</keyword>
<comment type="caution">
    <text evidence="3">The sequence shown here is derived from an EMBL/GenBank/DDBJ whole genome shotgun (WGS) entry which is preliminary data.</text>
</comment>
<dbReference type="InterPro" id="IPR039448">
    <property type="entry name" value="Beta_helix"/>
</dbReference>
<dbReference type="SMART" id="SM00710">
    <property type="entry name" value="PbH1"/>
    <property type="match status" value="6"/>
</dbReference>
<keyword evidence="4" id="KW-1185">Reference proteome</keyword>
<dbReference type="InterPro" id="IPR012334">
    <property type="entry name" value="Pectin_lyas_fold"/>
</dbReference>
<accession>A0ABT0J8T6</accession>
<reference evidence="3 4" key="1">
    <citation type="submission" date="2022-02" db="EMBL/GenBank/DDBJ databases">
        <title>The car tank lid bacteriome: a reservoir of bacteria with potential in bioremediation of fuel.</title>
        <authorList>
            <person name="Vidal-Verdu A."/>
            <person name="Gomez-Martinez D."/>
            <person name="Latorre-Perez A."/>
            <person name="Pereto J."/>
            <person name="Porcar M."/>
        </authorList>
    </citation>
    <scope>NUCLEOTIDE SEQUENCE [LARGE SCALE GENOMIC DNA]</scope>
    <source>
        <strain evidence="3 4">4D.3</strain>
    </source>
</reference>
<organism evidence="3 4">
    <name type="scientific">Isoptericola peretonis</name>
    <dbReference type="NCBI Taxonomy" id="2918523"/>
    <lineage>
        <taxon>Bacteria</taxon>
        <taxon>Bacillati</taxon>
        <taxon>Actinomycetota</taxon>
        <taxon>Actinomycetes</taxon>
        <taxon>Micrococcales</taxon>
        <taxon>Promicromonosporaceae</taxon>
        <taxon>Isoptericola</taxon>
    </lineage>
</organism>
<gene>
    <name evidence="3" type="ORF">M1843_19350</name>
</gene>
<dbReference type="PANTHER" id="PTHR36453">
    <property type="entry name" value="SECRETED PROTEIN-RELATED"/>
    <property type="match status" value="1"/>
</dbReference>
<dbReference type="Gene3D" id="2.160.20.10">
    <property type="entry name" value="Single-stranded right-handed beta-helix, Pectin lyase-like"/>
    <property type="match status" value="2"/>
</dbReference>
<evidence type="ECO:0000259" key="2">
    <source>
        <dbReference type="Pfam" id="PF13229"/>
    </source>
</evidence>
<sequence length="893" mass="97332">MHARRTLRGLAAAAATAALVATTVGTGAAAAPPGAAGRGPVVYVAPDGDDDAAGTKDAPLRTIEAGRDALAGRTTAVRPGTVAIRGGEYVLDDAIDLVGPDHSWVTYEAYGDEQVRVTGAHELPADGWQRLADLGADALADPALSSNARLDTPELREGVWVYDLGAAGVDPGTLYKNGFNWLPQPFAPELVVDGETQTLAEYPNGDGCTGADDGCYLYGNGAKWKVEGQGDLTQPDLVDRFGPENEWAASGTTPRAQFEDKKQQLADPAQRDTWSQDEMRAMTPPLYEVGGRLLEGDRYQRWAPEAVPTIEDHGTRGFGEHGDIPVQADPQWVADIDNTRYETEGWLSGYLGNNYANDMVRMLSWSGTTMYAKYPSMYWPRDDYTKVKAVNVLSELDAEGEYYVDRYDDNDVLYFKPAGDTVDGKQITLRAFDDNLFRLEGTTGVTIRGLSLSDSLVSGVQLLDAEQTLVDGVEISNVSMDAVRIGETTESITALPDYEAVRGGHDNVVQNSYLHDLGGGGVLLGGGDRSTLERGDNVARHNEIARFSQLATYTPAGYLYGVGNSFEKNYVHDAPHMAVQIMGNDMRVNHNYFADLVTNAGDQGVVYTGRDYTYLGNEVAYNFFERIGGSNDAFYMDDGVSGMRFHHNVVKDAHSGVFFQSGHSNAATDNVFVDVDRTGHDQLYHRNGERGLPVPNGWVVQSRFNAFLDVREGEKYSATPEDVARWHAHYTDGRARYSDGTPMLFPEIDDWYVPRVAATGVDCRAADYAPDASNGCDRATVWEDPDSLYVPARNVLDRSVIIGGGEYEFGQSSFADPAATYRLDTWSDRINTNLSKPASVEAAGLDLATLTFSPRGEVARTLGREWVATWNRLVSFDDVGRPGQDVREASTSR</sequence>
<dbReference type="Pfam" id="PF13229">
    <property type="entry name" value="Beta_helix"/>
    <property type="match status" value="1"/>
</dbReference>
<dbReference type="PROSITE" id="PS51318">
    <property type="entry name" value="TAT"/>
    <property type="match status" value="1"/>
</dbReference>
<dbReference type="SUPFAM" id="SSF51126">
    <property type="entry name" value="Pectin lyase-like"/>
    <property type="match status" value="1"/>
</dbReference>
<dbReference type="InterPro" id="IPR011050">
    <property type="entry name" value="Pectin_lyase_fold/virulence"/>
</dbReference>
<dbReference type="Proteomes" id="UP001651050">
    <property type="component" value="Unassembled WGS sequence"/>
</dbReference>
<dbReference type="InterPro" id="IPR006311">
    <property type="entry name" value="TAT_signal"/>
</dbReference>
<protein>
    <submittedName>
        <fullName evidence="3">Right-handed parallel beta-helix repeat-containing protein</fullName>
    </submittedName>
</protein>
<feature type="chain" id="PRO_5047174885" evidence="1">
    <location>
        <begin position="31"/>
        <end position="893"/>
    </location>
</feature>
<feature type="domain" description="Right handed beta helix" evidence="2">
    <location>
        <begin position="438"/>
        <end position="611"/>
    </location>
</feature>
<dbReference type="EMBL" id="JALQCY010000008">
    <property type="protein sequence ID" value="MCK9795907.1"/>
    <property type="molecule type" value="Genomic_DNA"/>
</dbReference>
<proteinExistence type="predicted"/>
<evidence type="ECO:0000256" key="1">
    <source>
        <dbReference type="SAM" id="SignalP"/>
    </source>
</evidence>
<dbReference type="RefSeq" id="WP_416345764.1">
    <property type="nucleotide sequence ID" value="NZ_JALQCY010000008.1"/>
</dbReference>